<name>A0A2V1DEB0_9PLEO</name>
<feature type="region of interest" description="Disordered" evidence="1">
    <location>
        <begin position="100"/>
        <end position="138"/>
    </location>
</feature>
<organism evidence="2 3">
    <name type="scientific">Periconia macrospinosa</name>
    <dbReference type="NCBI Taxonomy" id="97972"/>
    <lineage>
        <taxon>Eukaryota</taxon>
        <taxon>Fungi</taxon>
        <taxon>Dikarya</taxon>
        <taxon>Ascomycota</taxon>
        <taxon>Pezizomycotina</taxon>
        <taxon>Dothideomycetes</taxon>
        <taxon>Pleosporomycetidae</taxon>
        <taxon>Pleosporales</taxon>
        <taxon>Massarineae</taxon>
        <taxon>Periconiaceae</taxon>
        <taxon>Periconia</taxon>
    </lineage>
</organism>
<evidence type="ECO:0000313" key="2">
    <source>
        <dbReference type="EMBL" id="PVH96355.1"/>
    </source>
</evidence>
<protein>
    <submittedName>
        <fullName evidence="2">Uncharacterized protein</fullName>
    </submittedName>
</protein>
<evidence type="ECO:0000313" key="3">
    <source>
        <dbReference type="Proteomes" id="UP000244855"/>
    </source>
</evidence>
<keyword evidence="3" id="KW-1185">Reference proteome</keyword>
<reference evidence="2 3" key="1">
    <citation type="journal article" date="2018" name="Sci. Rep.">
        <title>Comparative genomics provides insights into the lifestyle and reveals functional heterogeneity of dark septate endophytic fungi.</title>
        <authorList>
            <person name="Knapp D.G."/>
            <person name="Nemeth J.B."/>
            <person name="Barry K."/>
            <person name="Hainaut M."/>
            <person name="Henrissat B."/>
            <person name="Johnson J."/>
            <person name="Kuo A."/>
            <person name="Lim J.H.P."/>
            <person name="Lipzen A."/>
            <person name="Nolan M."/>
            <person name="Ohm R.A."/>
            <person name="Tamas L."/>
            <person name="Grigoriev I.V."/>
            <person name="Spatafora J.W."/>
            <person name="Nagy L.G."/>
            <person name="Kovacs G.M."/>
        </authorList>
    </citation>
    <scope>NUCLEOTIDE SEQUENCE [LARGE SCALE GENOMIC DNA]</scope>
    <source>
        <strain evidence="2 3">DSE2036</strain>
    </source>
</reference>
<evidence type="ECO:0000256" key="1">
    <source>
        <dbReference type="SAM" id="MobiDB-lite"/>
    </source>
</evidence>
<proteinExistence type="predicted"/>
<dbReference type="AlphaFoldDB" id="A0A2V1DEB0"/>
<accession>A0A2V1DEB0</accession>
<dbReference type="EMBL" id="KZ805466">
    <property type="protein sequence ID" value="PVH96355.1"/>
    <property type="molecule type" value="Genomic_DNA"/>
</dbReference>
<sequence length="169" mass="19004">MAHKPLFAINARESYTAQVQVSKTQEPVLKWVSLPKDMVVSNPSLPTTDAFTPESRSFQSLRYRCLRLGFDAIAVTKYFPGMGKREGGTASRRRGIRINYQPSSKDRPNVTCQRREPNPHPGAVLDRSGPGHQDRLRQSTAKIHAIAMNDNCQPARNYSRHLWGIAFGL</sequence>
<gene>
    <name evidence="2" type="ORF">DM02DRAFT_659260</name>
</gene>
<feature type="compositionally biased region" description="Basic and acidic residues" evidence="1">
    <location>
        <begin position="104"/>
        <end position="118"/>
    </location>
</feature>
<dbReference type="Proteomes" id="UP000244855">
    <property type="component" value="Unassembled WGS sequence"/>
</dbReference>